<evidence type="ECO:0000256" key="1">
    <source>
        <dbReference type="SAM" id="SignalP"/>
    </source>
</evidence>
<keyword evidence="3" id="KW-1185">Reference proteome</keyword>
<dbReference type="Proteomes" id="UP000249873">
    <property type="component" value="Chromosome"/>
</dbReference>
<dbReference type="AlphaFoldDB" id="A0A2Z4G921"/>
<keyword evidence="1" id="KW-0732">Signal</keyword>
<accession>A0A2Z4G921</accession>
<dbReference type="EMBL" id="CP029480">
    <property type="protein sequence ID" value="AWV97691.1"/>
    <property type="molecule type" value="Genomic_DNA"/>
</dbReference>
<feature type="signal peptide" evidence="1">
    <location>
        <begin position="1"/>
        <end position="20"/>
    </location>
</feature>
<feature type="chain" id="PRO_5016232549" description="Bacterial surface antigen (D15) domain-containing protein" evidence="1">
    <location>
        <begin position="21"/>
        <end position="716"/>
    </location>
</feature>
<evidence type="ECO:0000313" key="3">
    <source>
        <dbReference type="Proteomes" id="UP000249873"/>
    </source>
</evidence>
<proteinExistence type="predicted"/>
<sequence>MKIKLLFLFFLISISSFSQNGLQQKYDRATFTVVPIMTELVDTLVQDTIYSNWSSLPYYSVFLSQSKQKLLQTELTTGAKFYYNPTSILHAGDLVVGKSDTSVFEHLYGLQSLVSDSSKNYVKRGTKPKHKSIPTYSTDPDIYATWIKKKLENSTIPGEMMMMWTNQDTLMQRSQGNIDFGDRDRKADLYSFNYFKKLLEKNYIVVENIVSTKKYIINPEILKAEREAKKNTVTSSKGKGILANIKEIAKDVKELKGKDSTTLESQYHNPYLSSNGLYNPTRILKKEQKFSKAHVFRIILDEKLLSDLSAYPPIFPEEVNLELVCSIKSSEMGSSTTNFDGSPVDKEEGGIAAQVMQTLNNISGSGSTLSPEYIEKKEEAQFLFLSGEYPCAKSTFENLKLFKDSEKELLDSMISNCELAIVKYPAYNPIAYQAAAKFKEVESTNYPYSTNCSSIARKASSSEKKPFQIKFESVISELEEKLPEFQILTSVVEAKGNKIKANIDLSQGIYLDQQYKIIERSINKAGQRYDNRVGTARVIKVSTNLYASDTSLNQTIFAQIDGKKIPQNALLVQNDISGFSLYLGYGRRYDNNAVILSADYSIKSIEKHPIIKIGLGFVYNTQKVDNYNPIYFNLNASREFYFSRFFDFKPYVEIGYGGDFKNDTPLKRNPFVGVGFGLPLNTFNRKSTKKIKLMPEVSISTLGFKPQYSLQTKFEF</sequence>
<evidence type="ECO:0008006" key="4">
    <source>
        <dbReference type="Google" id="ProtNLM"/>
    </source>
</evidence>
<organism evidence="2 3">
    <name type="scientific">Arcticibacterium luteifluviistationis</name>
    <dbReference type="NCBI Taxonomy" id="1784714"/>
    <lineage>
        <taxon>Bacteria</taxon>
        <taxon>Pseudomonadati</taxon>
        <taxon>Bacteroidota</taxon>
        <taxon>Cytophagia</taxon>
        <taxon>Cytophagales</taxon>
        <taxon>Leadbetterellaceae</taxon>
        <taxon>Arcticibacterium</taxon>
    </lineage>
</organism>
<reference evidence="2 3" key="1">
    <citation type="submission" date="2018-05" db="EMBL/GenBank/DDBJ databases">
        <title>Complete genome sequence of Arcticibacterium luteifluviistationis SM1504T, a cytophagaceae bacterium isolated from Arctic surface seawater.</title>
        <authorList>
            <person name="Li Y."/>
            <person name="Qin Q.-L."/>
        </authorList>
    </citation>
    <scope>NUCLEOTIDE SEQUENCE [LARGE SCALE GENOMIC DNA]</scope>
    <source>
        <strain evidence="2 3">SM1504</strain>
    </source>
</reference>
<gene>
    <name evidence="2" type="ORF">DJ013_05730</name>
</gene>
<evidence type="ECO:0000313" key="2">
    <source>
        <dbReference type="EMBL" id="AWV97691.1"/>
    </source>
</evidence>
<protein>
    <recommendedName>
        <fullName evidence="4">Bacterial surface antigen (D15) domain-containing protein</fullName>
    </recommendedName>
</protein>
<dbReference type="KEGG" id="als:DJ013_05730"/>
<name>A0A2Z4G921_9BACT</name>
<dbReference type="RefSeq" id="WP_111370793.1">
    <property type="nucleotide sequence ID" value="NZ_CP029480.1"/>
</dbReference>